<gene>
    <name evidence="1" type="ORF">EXIGLDRAFT_716974</name>
</gene>
<evidence type="ECO:0000313" key="1">
    <source>
        <dbReference type="EMBL" id="KZV93620.1"/>
    </source>
</evidence>
<dbReference type="Proteomes" id="UP000077266">
    <property type="component" value="Unassembled WGS sequence"/>
</dbReference>
<dbReference type="EMBL" id="KV425987">
    <property type="protein sequence ID" value="KZV93620.1"/>
    <property type="molecule type" value="Genomic_DNA"/>
</dbReference>
<proteinExistence type="predicted"/>
<sequence length="82" mass="8621">PSTQAVSLLSSVPHSGSFWSAPGLLKLVVSPLSPGLVHSRVRRCILVAFQAVLGRHSRTIAYGCLHPARQSSLSCGGPFPES</sequence>
<name>A0A165IMS9_EXIGL</name>
<reference evidence="1 2" key="1">
    <citation type="journal article" date="2016" name="Mol. Biol. Evol.">
        <title>Comparative Genomics of Early-Diverging Mushroom-Forming Fungi Provides Insights into the Origins of Lignocellulose Decay Capabilities.</title>
        <authorList>
            <person name="Nagy L.G."/>
            <person name="Riley R."/>
            <person name="Tritt A."/>
            <person name="Adam C."/>
            <person name="Daum C."/>
            <person name="Floudas D."/>
            <person name="Sun H."/>
            <person name="Yadav J.S."/>
            <person name="Pangilinan J."/>
            <person name="Larsson K.H."/>
            <person name="Matsuura K."/>
            <person name="Barry K."/>
            <person name="Labutti K."/>
            <person name="Kuo R."/>
            <person name="Ohm R.A."/>
            <person name="Bhattacharya S.S."/>
            <person name="Shirouzu T."/>
            <person name="Yoshinaga Y."/>
            <person name="Martin F.M."/>
            <person name="Grigoriev I.V."/>
            <person name="Hibbett D.S."/>
        </authorList>
    </citation>
    <scope>NUCLEOTIDE SEQUENCE [LARGE SCALE GENOMIC DNA]</scope>
    <source>
        <strain evidence="1 2">HHB12029</strain>
    </source>
</reference>
<feature type="non-terminal residue" evidence="1">
    <location>
        <position position="1"/>
    </location>
</feature>
<accession>A0A165IMS9</accession>
<dbReference type="AlphaFoldDB" id="A0A165IMS9"/>
<keyword evidence="2" id="KW-1185">Reference proteome</keyword>
<evidence type="ECO:0000313" key="2">
    <source>
        <dbReference type="Proteomes" id="UP000077266"/>
    </source>
</evidence>
<organism evidence="1 2">
    <name type="scientific">Exidia glandulosa HHB12029</name>
    <dbReference type="NCBI Taxonomy" id="1314781"/>
    <lineage>
        <taxon>Eukaryota</taxon>
        <taxon>Fungi</taxon>
        <taxon>Dikarya</taxon>
        <taxon>Basidiomycota</taxon>
        <taxon>Agaricomycotina</taxon>
        <taxon>Agaricomycetes</taxon>
        <taxon>Auriculariales</taxon>
        <taxon>Exidiaceae</taxon>
        <taxon>Exidia</taxon>
    </lineage>
</organism>
<protein>
    <submittedName>
        <fullName evidence="1">Uncharacterized protein</fullName>
    </submittedName>
</protein>
<dbReference type="InParanoid" id="A0A165IMS9"/>